<keyword evidence="2" id="KW-1185">Reference proteome</keyword>
<organism evidence="1 2">
    <name type="scientific">Fusarium gaditjirri</name>
    <dbReference type="NCBI Taxonomy" id="282569"/>
    <lineage>
        <taxon>Eukaryota</taxon>
        <taxon>Fungi</taxon>
        <taxon>Dikarya</taxon>
        <taxon>Ascomycota</taxon>
        <taxon>Pezizomycotina</taxon>
        <taxon>Sordariomycetes</taxon>
        <taxon>Hypocreomycetidae</taxon>
        <taxon>Hypocreales</taxon>
        <taxon>Nectriaceae</taxon>
        <taxon>Fusarium</taxon>
        <taxon>Fusarium nisikadoi species complex</taxon>
    </lineage>
</organism>
<name>A0A8H4WZ47_9HYPO</name>
<accession>A0A8H4WZ47</accession>
<dbReference type="EMBL" id="JABFAI010000107">
    <property type="protein sequence ID" value="KAF4955066.1"/>
    <property type="molecule type" value="Genomic_DNA"/>
</dbReference>
<dbReference type="Proteomes" id="UP000604273">
    <property type="component" value="Unassembled WGS sequence"/>
</dbReference>
<dbReference type="OrthoDB" id="419598at2759"/>
<sequence>MHILLLSSPNHNSARIIQSALSLKFTITFLTPQTSQVPHHANVTLINGLPASQHDLEIALQTPTPPEAVILAFYTLMFSKQPLTLWSGP</sequence>
<reference evidence="1" key="2">
    <citation type="submission" date="2020-05" db="EMBL/GenBank/DDBJ databases">
        <authorList>
            <person name="Kim H.-S."/>
            <person name="Proctor R.H."/>
            <person name="Brown D.W."/>
        </authorList>
    </citation>
    <scope>NUCLEOTIDE SEQUENCE</scope>
    <source>
        <strain evidence="1">NRRL 45417</strain>
    </source>
</reference>
<gene>
    <name evidence="1" type="ORF">FGADI_4811</name>
</gene>
<protein>
    <submittedName>
        <fullName evidence="1">Uncharacterized protein</fullName>
    </submittedName>
</protein>
<evidence type="ECO:0000313" key="2">
    <source>
        <dbReference type="Proteomes" id="UP000604273"/>
    </source>
</evidence>
<reference evidence="1" key="1">
    <citation type="journal article" date="2020" name="BMC Genomics">
        <title>Correction to: Identification and distribution of gene clusters required for synthesis of sphingolipid metabolism inhibitors in diverse species of the filamentous fungus Fusarium.</title>
        <authorList>
            <person name="Kim H.S."/>
            <person name="Lohmar J.M."/>
            <person name="Busman M."/>
            <person name="Brown D.W."/>
            <person name="Naumann T.A."/>
            <person name="Divon H.H."/>
            <person name="Lysoe E."/>
            <person name="Uhlig S."/>
            <person name="Proctor R.H."/>
        </authorList>
    </citation>
    <scope>NUCLEOTIDE SEQUENCE</scope>
    <source>
        <strain evidence="1">NRRL 45417</strain>
    </source>
</reference>
<dbReference type="AlphaFoldDB" id="A0A8H4WZ47"/>
<evidence type="ECO:0000313" key="1">
    <source>
        <dbReference type="EMBL" id="KAF4955066.1"/>
    </source>
</evidence>
<proteinExistence type="predicted"/>
<comment type="caution">
    <text evidence="1">The sequence shown here is derived from an EMBL/GenBank/DDBJ whole genome shotgun (WGS) entry which is preliminary data.</text>
</comment>